<organism evidence="1 2">
    <name type="scientific">Hydnum rufescens UP504</name>
    <dbReference type="NCBI Taxonomy" id="1448309"/>
    <lineage>
        <taxon>Eukaryota</taxon>
        <taxon>Fungi</taxon>
        <taxon>Dikarya</taxon>
        <taxon>Basidiomycota</taxon>
        <taxon>Agaricomycotina</taxon>
        <taxon>Agaricomycetes</taxon>
        <taxon>Cantharellales</taxon>
        <taxon>Hydnaceae</taxon>
        <taxon>Hydnum</taxon>
    </lineage>
</organism>
<evidence type="ECO:0000313" key="1">
    <source>
        <dbReference type="EMBL" id="KAF9521215.1"/>
    </source>
</evidence>
<sequence>MTTARSSNGRLKVINQPAIFGLGGAATAHPGSPIHARFLTKWSPEPGFKYDSSGAGPIRKGREDDWKRAAFFRVRHWDAAPYSHHDGGLEQGPIFAQFALQAMCFGGMCRMLRIISSLLFLDTESRRVRRLGTGVELSGGLAADLQLVTDVPNGEL</sequence>
<dbReference type="Proteomes" id="UP000886523">
    <property type="component" value="Unassembled WGS sequence"/>
</dbReference>
<dbReference type="AlphaFoldDB" id="A0A9P6E2T3"/>
<protein>
    <submittedName>
        <fullName evidence="1">Uncharacterized protein</fullName>
    </submittedName>
</protein>
<comment type="caution">
    <text evidence="1">The sequence shown here is derived from an EMBL/GenBank/DDBJ whole genome shotgun (WGS) entry which is preliminary data.</text>
</comment>
<gene>
    <name evidence="1" type="ORF">BS47DRAFT_1386882</name>
</gene>
<name>A0A9P6E2T3_9AGAM</name>
<evidence type="ECO:0000313" key="2">
    <source>
        <dbReference type="Proteomes" id="UP000886523"/>
    </source>
</evidence>
<keyword evidence="2" id="KW-1185">Reference proteome</keyword>
<reference evidence="1" key="1">
    <citation type="journal article" date="2020" name="Nat. Commun.">
        <title>Large-scale genome sequencing of mycorrhizal fungi provides insights into the early evolution of symbiotic traits.</title>
        <authorList>
            <person name="Miyauchi S."/>
            <person name="Kiss E."/>
            <person name="Kuo A."/>
            <person name="Drula E."/>
            <person name="Kohler A."/>
            <person name="Sanchez-Garcia M."/>
            <person name="Morin E."/>
            <person name="Andreopoulos B."/>
            <person name="Barry K.W."/>
            <person name="Bonito G."/>
            <person name="Buee M."/>
            <person name="Carver A."/>
            <person name="Chen C."/>
            <person name="Cichocki N."/>
            <person name="Clum A."/>
            <person name="Culley D."/>
            <person name="Crous P.W."/>
            <person name="Fauchery L."/>
            <person name="Girlanda M."/>
            <person name="Hayes R.D."/>
            <person name="Keri Z."/>
            <person name="LaButti K."/>
            <person name="Lipzen A."/>
            <person name="Lombard V."/>
            <person name="Magnuson J."/>
            <person name="Maillard F."/>
            <person name="Murat C."/>
            <person name="Nolan M."/>
            <person name="Ohm R.A."/>
            <person name="Pangilinan J."/>
            <person name="Pereira M.F."/>
            <person name="Perotto S."/>
            <person name="Peter M."/>
            <person name="Pfister S."/>
            <person name="Riley R."/>
            <person name="Sitrit Y."/>
            <person name="Stielow J.B."/>
            <person name="Szollosi G."/>
            <person name="Zifcakova L."/>
            <person name="Stursova M."/>
            <person name="Spatafora J.W."/>
            <person name="Tedersoo L."/>
            <person name="Vaario L.M."/>
            <person name="Yamada A."/>
            <person name="Yan M."/>
            <person name="Wang P."/>
            <person name="Xu J."/>
            <person name="Bruns T."/>
            <person name="Baldrian P."/>
            <person name="Vilgalys R."/>
            <person name="Dunand C."/>
            <person name="Henrissat B."/>
            <person name="Grigoriev I.V."/>
            <person name="Hibbett D."/>
            <person name="Nagy L.G."/>
            <person name="Martin F.M."/>
        </authorList>
    </citation>
    <scope>NUCLEOTIDE SEQUENCE</scope>
    <source>
        <strain evidence="1">UP504</strain>
    </source>
</reference>
<accession>A0A9P6E2T3</accession>
<proteinExistence type="predicted"/>
<dbReference type="EMBL" id="MU128909">
    <property type="protein sequence ID" value="KAF9521215.1"/>
    <property type="molecule type" value="Genomic_DNA"/>
</dbReference>